<dbReference type="EMBL" id="PYWC01000085">
    <property type="protein sequence ID" value="PWW73210.1"/>
    <property type="molecule type" value="Genomic_DNA"/>
</dbReference>
<evidence type="ECO:0000313" key="1">
    <source>
        <dbReference type="EMBL" id="PWW73210.1"/>
    </source>
</evidence>
<evidence type="ECO:0000313" key="2">
    <source>
        <dbReference type="Proteomes" id="UP000246991"/>
    </source>
</evidence>
<accession>A0A317SI86</accession>
<dbReference type="AlphaFoldDB" id="A0A317SI86"/>
<dbReference type="OrthoDB" id="9997739at2759"/>
<name>A0A317SI86_9PEZI</name>
<protein>
    <submittedName>
        <fullName evidence="1">Uncharacterized protein</fullName>
    </submittedName>
</protein>
<dbReference type="STRING" id="42249.A0A317SI86"/>
<comment type="caution">
    <text evidence="1">The sequence shown here is derived from an EMBL/GenBank/DDBJ whole genome shotgun (WGS) entry which is preliminary data.</text>
</comment>
<sequence length="156" mass="17789">MHPKVYVLASYWVIEKLSELALDRLLCTLQAFQDTEYDPQQVQYIVELISYVYENTCFRFGEQEPMRRAVTRFTALELTRLNTRRDISKLMGNYGDFACDLLSDLTRNVKLAEVGGGIQHKYLAGIEIHTGGPQPSNCVQEYQWGSPNINFGTGAE</sequence>
<proteinExistence type="predicted"/>
<dbReference type="Proteomes" id="UP000246991">
    <property type="component" value="Unassembled WGS sequence"/>
</dbReference>
<gene>
    <name evidence="1" type="ORF">C7212DRAFT_354412</name>
</gene>
<reference evidence="1 2" key="1">
    <citation type="submission" date="2018-03" db="EMBL/GenBank/DDBJ databases">
        <title>Genomes of Pezizomycetes fungi and the evolution of truffles.</title>
        <authorList>
            <person name="Murat C."/>
            <person name="Payen T."/>
            <person name="Noel B."/>
            <person name="Kuo A."/>
            <person name="Martin F.M."/>
        </authorList>
    </citation>
    <scope>NUCLEOTIDE SEQUENCE [LARGE SCALE GENOMIC DNA]</scope>
    <source>
        <strain evidence="1">091103-1</strain>
    </source>
</reference>
<keyword evidence="2" id="KW-1185">Reference proteome</keyword>
<organism evidence="1 2">
    <name type="scientific">Tuber magnatum</name>
    <name type="common">white Piedmont truffle</name>
    <dbReference type="NCBI Taxonomy" id="42249"/>
    <lineage>
        <taxon>Eukaryota</taxon>
        <taxon>Fungi</taxon>
        <taxon>Dikarya</taxon>
        <taxon>Ascomycota</taxon>
        <taxon>Pezizomycotina</taxon>
        <taxon>Pezizomycetes</taxon>
        <taxon>Pezizales</taxon>
        <taxon>Tuberaceae</taxon>
        <taxon>Tuber</taxon>
    </lineage>
</organism>